<dbReference type="PANTHER" id="PTHR35010">
    <property type="entry name" value="BLL4672 PROTEIN-RELATED"/>
    <property type="match status" value="1"/>
</dbReference>
<reference evidence="1 2" key="1">
    <citation type="submission" date="2016-05" db="EMBL/GenBank/DDBJ databases">
        <title>Non-Contiguous Finished Genome Sequence of Streptomyces parvulus 2297 Integrated Site-Specifically with Actinophage R4.</title>
        <authorList>
            <person name="Nishizawa T."/>
            <person name="Miura T."/>
            <person name="Harada C."/>
            <person name="Guo Y."/>
            <person name="Narisawa K."/>
            <person name="Ohta H."/>
            <person name="Takahashi H."/>
            <person name="Shirai M."/>
        </authorList>
    </citation>
    <scope>NUCLEOTIDE SEQUENCE [LARGE SCALE GENOMIC DNA]</scope>
    <source>
        <strain evidence="1 2">2297</strain>
    </source>
</reference>
<dbReference type="Pfam" id="PF17765">
    <property type="entry name" value="MLTR_LBD"/>
    <property type="match status" value="1"/>
</dbReference>
<dbReference type="Gene3D" id="1.10.260.40">
    <property type="entry name" value="lambda repressor-like DNA-binding domains"/>
    <property type="match status" value="1"/>
</dbReference>
<dbReference type="GO" id="GO:0003677">
    <property type="term" value="F:DNA binding"/>
    <property type="evidence" value="ECO:0007669"/>
    <property type="project" value="InterPro"/>
</dbReference>
<dbReference type="Pfam" id="PF13560">
    <property type="entry name" value="HTH_31"/>
    <property type="match status" value="1"/>
</dbReference>
<dbReference type="PROSITE" id="PS50943">
    <property type="entry name" value="HTH_CROC1"/>
    <property type="match status" value="1"/>
</dbReference>
<protein>
    <submittedName>
        <fullName evidence="1">Transcriptional regulator</fullName>
    </submittedName>
</protein>
<proteinExistence type="predicted"/>
<dbReference type="RefSeq" id="WP_064726469.1">
    <property type="nucleotide sequence ID" value="NZ_BMRX01000003.1"/>
</dbReference>
<gene>
    <name evidence="1" type="ORF">Spa2297_03265</name>
</gene>
<dbReference type="KEGG" id="spav:Spa2297_03265"/>
<dbReference type="Proteomes" id="UP000078468">
    <property type="component" value="Chromosome"/>
</dbReference>
<dbReference type="SMART" id="SM00530">
    <property type="entry name" value="HTH_XRE"/>
    <property type="match status" value="1"/>
</dbReference>
<dbReference type="EMBL" id="CP015866">
    <property type="protein sequence ID" value="ANJ06089.1"/>
    <property type="molecule type" value="Genomic_DNA"/>
</dbReference>
<dbReference type="AlphaFoldDB" id="A0A191UTQ0"/>
<dbReference type="Gene3D" id="3.30.450.180">
    <property type="match status" value="1"/>
</dbReference>
<evidence type="ECO:0000313" key="1">
    <source>
        <dbReference type="EMBL" id="ANJ06089.1"/>
    </source>
</evidence>
<dbReference type="InterPro" id="IPR041413">
    <property type="entry name" value="MLTR_LBD"/>
</dbReference>
<dbReference type="PANTHER" id="PTHR35010:SF2">
    <property type="entry name" value="BLL4672 PROTEIN"/>
    <property type="match status" value="1"/>
</dbReference>
<organism evidence="1 2">
    <name type="scientific">Streptomyces parvulus</name>
    <dbReference type="NCBI Taxonomy" id="146923"/>
    <lineage>
        <taxon>Bacteria</taxon>
        <taxon>Bacillati</taxon>
        <taxon>Actinomycetota</taxon>
        <taxon>Actinomycetes</taxon>
        <taxon>Kitasatosporales</taxon>
        <taxon>Streptomycetaceae</taxon>
        <taxon>Streptomyces</taxon>
    </lineage>
</organism>
<name>A0A191UTQ0_9ACTN</name>
<sequence>MDNREEVREFLTSRRAKITPERAGLPPGSRRRVPGLRRSEVAALADMSVEYYSKLERGSLAGVSPPVLEAVARALQLDDAERAHLLNLARAADGSDALTRPRRRTARPWTPHRSLQWTLDAITAGPAFVRNGRMDMLAANQLARAFYSDLHETPGNRMNLARFQFLDPAARRFYPDWDTFSDVAVAILRTEAGRDPYDKDLHDLVGELSTRSEEFRGRWGAHNVRRHGTGTKRFHHPVVGDLTLAFEGLEMAAAPGLTLTVYAAEPGSASEEALRLLASWSVTEPGPRTRRSPAG</sequence>
<dbReference type="InterPro" id="IPR010982">
    <property type="entry name" value="Lambda_DNA-bd_dom_sf"/>
</dbReference>
<evidence type="ECO:0000313" key="2">
    <source>
        <dbReference type="Proteomes" id="UP000078468"/>
    </source>
</evidence>
<dbReference type="SUPFAM" id="SSF47413">
    <property type="entry name" value="lambda repressor-like DNA-binding domains"/>
    <property type="match status" value="1"/>
</dbReference>
<dbReference type="GeneID" id="91303888"/>
<accession>A0A191UTQ0</accession>
<dbReference type="InterPro" id="IPR001387">
    <property type="entry name" value="Cro/C1-type_HTH"/>
</dbReference>
<dbReference type="CDD" id="cd00093">
    <property type="entry name" value="HTH_XRE"/>
    <property type="match status" value="1"/>
</dbReference>